<name>A0A061DE25_BABBI</name>
<dbReference type="InterPro" id="IPR004274">
    <property type="entry name" value="FCP1_dom"/>
</dbReference>
<feature type="region of interest" description="Disordered" evidence="7">
    <location>
        <begin position="1"/>
        <end position="53"/>
    </location>
</feature>
<dbReference type="PROSITE" id="PS50969">
    <property type="entry name" value="FCP1"/>
    <property type="match status" value="1"/>
</dbReference>
<evidence type="ECO:0000313" key="10">
    <source>
        <dbReference type="EMBL" id="CDR97904.1"/>
    </source>
</evidence>
<evidence type="ECO:0000256" key="5">
    <source>
        <dbReference type="ARBA" id="ARBA00047761"/>
    </source>
</evidence>
<evidence type="ECO:0000256" key="7">
    <source>
        <dbReference type="SAM" id="MobiDB-lite"/>
    </source>
</evidence>
<accession>A0A061DE25</accession>
<dbReference type="SUPFAM" id="SSF52113">
    <property type="entry name" value="BRCT domain"/>
    <property type="match status" value="1"/>
</dbReference>
<evidence type="ECO:0000256" key="2">
    <source>
        <dbReference type="ARBA" id="ARBA00013081"/>
    </source>
</evidence>
<feature type="compositionally biased region" description="Polar residues" evidence="7">
    <location>
        <begin position="188"/>
        <end position="202"/>
    </location>
</feature>
<dbReference type="PANTHER" id="PTHR23081">
    <property type="entry name" value="RNA POLYMERASE II CTD PHOSPHATASE"/>
    <property type="match status" value="1"/>
</dbReference>
<dbReference type="InterPro" id="IPR036412">
    <property type="entry name" value="HAD-like_sf"/>
</dbReference>
<dbReference type="OrthoDB" id="10249888at2759"/>
<dbReference type="GO" id="GO:0005634">
    <property type="term" value="C:nucleus"/>
    <property type="evidence" value="ECO:0007669"/>
    <property type="project" value="UniProtKB-SubCell"/>
</dbReference>
<dbReference type="STRING" id="5866.A0A061DE25"/>
<evidence type="ECO:0000256" key="1">
    <source>
        <dbReference type="ARBA" id="ARBA00004123"/>
    </source>
</evidence>
<comment type="subcellular location">
    <subcellularLocation>
        <location evidence="1">Nucleus</location>
    </subcellularLocation>
</comment>
<feature type="compositionally biased region" description="Basic residues" evidence="7">
    <location>
        <begin position="20"/>
        <end position="35"/>
    </location>
</feature>
<dbReference type="CDD" id="cd07521">
    <property type="entry name" value="HAD_FCP1-like"/>
    <property type="match status" value="1"/>
</dbReference>
<evidence type="ECO:0000259" key="9">
    <source>
        <dbReference type="PROSITE" id="PS50969"/>
    </source>
</evidence>
<feature type="domain" description="BRCT" evidence="8">
    <location>
        <begin position="545"/>
        <end position="648"/>
    </location>
</feature>
<dbReference type="GO" id="GO:0008420">
    <property type="term" value="F:RNA polymerase II CTD heptapeptide repeat phosphatase activity"/>
    <property type="evidence" value="ECO:0007669"/>
    <property type="project" value="InterPro"/>
</dbReference>
<dbReference type="Proteomes" id="UP000033188">
    <property type="component" value="Chromosome 4"/>
</dbReference>
<sequence length="761" mass="85102">MSQHRRHDHSRPAASETSKSRNHGKPWVRRHKHQKTSNETPNVPDAADVWQPAPKAGQPFAKAMCPPFGMMPPIMPKQGVGMPRGAPVMFPFMDPAMYQNMMKSMAAKAAGKTGEELDMKALMATLPPAAKMPFPLPKNMPVMGMPPPGMIFPGPFMGMPKKAPFPGVMPFVPDPAFSPKAAGPSPVRAQQTEPTSGHTQADNGRHHHSASSKYLSLSQVSRGGRSKRSRAHLDEGSENISVISDEDYRNSHDGAKDALRGATASGNASPNIAFVNSFVPSPPERYRRDYQLHEVKMFSALGIRAQAKAKKLSPEVRASFESGPVKNGKLVLLLDLDNTLLHACSQSKLGMLDIQLSHFVDELGEPELYKFTMPNFANVRYYMKLRPALRGFLQVLSLYYEMSIYTNATKEYADVVVAILDPDRSLFMDRIVARTSVGERDLQKTAARLYPDLDTRFVVAFDDRTDVWADVPYNQVVKAEHYDFFDSHIAELSDSYGIVSPNSEGSYYSDSDRHLEYMVKVFLELHRRFFNDPFEASVGDILEDMQRSVLEGVGIMLTGYRKNSKGQGQVLQADCEQKQREIATQLGAKICTRLSDKKLTHVVAGKNCTDNIVKSKEPCYSHVHKVHTLWLYSCRATWTNVPPEKFNVDDICEAYSNEPPSQPCKDHWKILLSDDDDSDKRATSDNATEDQLPTRIFMGTGSYSHGTELISPTERVVIRWDSAKTKLLQNNTTDPIEQKSVKQIILENAPYTNSVNPERYV</sequence>
<dbReference type="KEGG" id="bbig:BBBOND_0403920"/>
<protein>
    <recommendedName>
        <fullName evidence="2">protein-serine/threonine phosphatase</fullName>
        <ecNumber evidence="2">3.1.3.16</ecNumber>
    </recommendedName>
</protein>
<comment type="catalytic activity">
    <reaction evidence="5">
        <text>O-phospho-L-seryl-[protein] + H2O = L-seryl-[protein] + phosphate</text>
        <dbReference type="Rhea" id="RHEA:20629"/>
        <dbReference type="Rhea" id="RHEA-COMP:9863"/>
        <dbReference type="Rhea" id="RHEA-COMP:11604"/>
        <dbReference type="ChEBI" id="CHEBI:15377"/>
        <dbReference type="ChEBI" id="CHEBI:29999"/>
        <dbReference type="ChEBI" id="CHEBI:43474"/>
        <dbReference type="ChEBI" id="CHEBI:83421"/>
        <dbReference type="EC" id="3.1.3.16"/>
    </reaction>
</comment>
<dbReference type="RefSeq" id="XP_012770090.1">
    <property type="nucleotide sequence ID" value="XM_012914636.1"/>
</dbReference>
<dbReference type="InterPro" id="IPR039189">
    <property type="entry name" value="Fcp1"/>
</dbReference>
<dbReference type="AlphaFoldDB" id="A0A061DE25"/>
<dbReference type="VEuPathDB" id="PiroplasmaDB:BBBOND_0403920"/>
<feature type="region of interest" description="Disordered" evidence="7">
    <location>
        <begin position="176"/>
        <end position="266"/>
    </location>
</feature>
<dbReference type="PROSITE" id="PS50172">
    <property type="entry name" value="BRCT"/>
    <property type="match status" value="1"/>
</dbReference>
<dbReference type="InterPro" id="IPR001357">
    <property type="entry name" value="BRCT_dom"/>
</dbReference>
<evidence type="ECO:0000259" key="8">
    <source>
        <dbReference type="PROSITE" id="PS50172"/>
    </source>
</evidence>
<gene>
    <name evidence="10" type="ORF">BBBOND_0403920</name>
</gene>
<dbReference type="EC" id="3.1.3.16" evidence="2"/>
<evidence type="ECO:0000313" key="11">
    <source>
        <dbReference type="Proteomes" id="UP000033188"/>
    </source>
</evidence>
<dbReference type="Gene3D" id="3.40.50.10190">
    <property type="entry name" value="BRCT domain"/>
    <property type="match status" value="1"/>
</dbReference>
<dbReference type="Pfam" id="PF03031">
    <property type="entry name" value="NIF"/>
    <property type="match status" value="1"/>
</dbReference>
<proteinExistence type="predicted"/>
<feature type="compositionally biased region" description="Polar residues" evidence="7">
    <location>
        <begin position="211"/>
        <end position="221"/>
    </location>
</feature>
<dbReference type="GeneID" id="24566445"/>
<reference evidence="11" key="1">
    <citation type="journal article" date="2014" name="Nucleic Acids Res.">
        <title>The evolutionary dynamics of variant antigen genes in Babesia reveal a history of genomic innovation underlying host-parasite interaction.</title>
        <authorList>
            <person name="Jackson A.P."/>
            <person name="Otto T.D."/>
            <person name="Darby A."/>
            <person name="Ramaprasad A."/>
            <person name="Xia D."/>
            <person name="Echaide I.E."/>
            <person name="Farber M."/>
            <person name="Gahlot S."/>
            <person name="Gamble J."/>
            <person name="Gupta D."/>
            <person name="Gupta Y."/>
            <person name="Jackson L."/>
            <person name="Malandrin L."/>
            <person name="Malas T.B."/>
            <person name="Moussa E."/>
            <person name="Nair M."/>
            <person name="Reid A.J."/>
            <person name="Sanders M."/>
            <person name="Sharma J."/>
            <person name="Tracey A."/>
            <person name="Quail M.A."/>
            <person name="Weir W."/>
            <person name="Wastling J.M."/>
            <person name="Hall N."/>
            <person name="Willadsen P."/>
            <person name="Lingelbach K."/>
            <person name="Shiels B."/>
            <person name="Tait A."/>
            <person name="Berriman M."/>
            <person name="Allred D.R."/>
            <person name="Pain A."/>
        </authorList>
    </citation>
    <scope>NUCLEOTIDE SEQUENCE [LARGE SCALE GENOMIC DNA]</scope>
    <source>
        <strain evidence="11">Bond</strain>
    </source>
</reference>
<evidence type="ECO:0000256" key="4">
    <source>
        <dbReference type="ARBA" id="ARBA00023242"/>
    </source>
</evidence>
<organism evidence="10 11">
    <name type="scientific">Babesia bigemina</name>
    <dbReference type="NCBI Taxonomy" id="5866"/>
    <lineage>
        <taxon>Eukaryota</taxon>
        <taxon>Sar</taxon>
        <taxon>Alveolata</taxon>
        <taxon>Apicomplexa</taxon>
        <taxon>Aconoidasida</taxon>
        <taxon>Piroplasmida</taxon>
        <taxon>Babesiidae</taxon>
        <taxon>Babesia</taxon>
    </lineage>
</organism>
<evidence type="ECO:0000256" key="3">
    <source>
        <dbReference type="ARBA" id="ARBA00022801"/>
    </source>
</evidence>
<keyword evidence="11" id="KW-1185">Reference proteome</keyword>
<keyword evidence="4" id="KW-0539">Nucleus</keyword>
<comment type="catalytic activity">
    <reaction evidence="6">
        <text>O-phospho-L-threonyl-[protein] + H2O = L-threonyl-[protein] + phosphate</text>
        <dbReference type="Rhea" id="RHEA:47004"/>
        <dbReference type="Rhea" id="RHEA-COMP:11060"/>
        <dbReference type="Rhea" id="RHEA-COMP:11605"/>
        <dbReference type="ChEBI" id="CHEBI:15377"/>
        <dbReference type="ChEBI" id="CHEBI:30013"/>
        <dbReference type="ChEBI" id="CHEBI:43474"/>
        <dbReference type="ChEBI" id="CHEBI:61977"/>
        <dbReference type="EC" id="3.1.3.16"/>
    </reaction>
</comment>
<dbReference type="InterPro" id="IPR036420">
    <property type="entry name" value="BRCT_dom_sf"/>
</dbReference>
<dbReference type="InterPro" id="IPR023214">
    <property type="entry name" value="HAD_sf"/>
</dbReference>
<dbReference type="SMART" id="SM00577">
    <property type="entry name" value="CPDc"/>
    <property type="match status" value="1"/>
</dbReference>
<keyword evidence="3" id="KW-0378">Hydrolase</keyword>
<dbReference type="PANTHER" id="PTHR23081:SF36">
    <property type="entry name" value="RNA POLYMERASE II SUBUNIT A C-TERMINAL DOMAIN PHOSPHATASE"/>
    <property type="match status" value="1"/>
</dbReference>
<dbReference type="SUPFAM" id="SSF56784">
    <property type="entry name" value="HAD-like"/>
    <property type="match status" value="1"/>
</dbReference>
<dbReference type="Gene3D" id="3.40.50.1000">
    <property type="entry name" value="HAD superfamily/HAD-like"/>
    <property type="match status" value="1"/>
</dbReference>
<feature type="domain" description="FCP1 homology" evidence="9">
    <location>
        <begin position="325"/>
        <end position="502"/>
    </location>
</feature>
<dbReference type="EMBL" id="LK391710">
    <property type="protein sequence ID" value="CDR97904.1"/>
    <property type="molecule type" value="Genomic_DNA"/>
</dbReference>
<dbReference type="OMA" id="TRIFMGT"/>
<feature type="compositionally biased region" description="Basic and acidic residues" evidence="7">
    <location>
        <begin position="246"/>
        <end position="259"/>
    </location>
</feature>
<evidence type="ECO:0000256" key="6">
    <source>
        <dbReference type="ARBA" id="ARBA00048336"/>
    </source>
</evidence>